<protein>
    <submittedName>
        <fullName evidence="2">MTH538 TIR-like domain (DUF1863)</fullName>
    </submittedName>
</protein>
<dbReference type="SUPFAM" id="SSF52206">
    <property type="entry name" value="Hypothetical protein MTH538"/>
    <property type="match status" value="1"/>
</dbReference>
<proteinExistence type="predicted"/>
<accession>A0A486TU73</accession>
<sequence>MYNAKIIKRKVFLSYHHDGDQYYYDEFSKKFHDVYEAVTDNSLDRRVDSDDIDYVMRRIREYYIAGTSCSIVFVGNESWGRKYIDWEIKSTLDKQHGLIGVQLPTLLSNSYGQVTVPARLSDNIASGYALWVSWADFTASISSCREYIEQANCRSNNLIRNTRERRLRNA</sequence>
<gene>
    <name evidence="2" type="ORF">SAMEA4873563_00105</name>
</gene>
<dbReference type="EMBL" id="CAAHDH010000001">
    <property type="protein sequence ID" value="VGM29887.1"/>
    <property type="molecule type" value="Genomic_DNA"/>
</dbReference>
<dbReference type="Pfam" id="PF08937">
    <property type="entry name" value="ThsB_TIR"/>
    <property type="match status" value="1"/>
</dbReference>
<evidence type="ECO:0000313" key="2">
    <source>
        <dbReference type="EMBL" id="VGM29887.1"/>
    </source>
</evidence>
<organism evidence="2">
    <name type="scientific">Klebsiella pneumoniae</name>
    <dbReference type="NCBI Taxonomy" id="573"/>
    <lineage>
        <taxon>Bacteria</taxon>
        <taxon>Pseudomonadati</taxon>
        <taxon>Pseudomonadota</taxon>
        <taxon>Gammaproteobacteria</taxon>
        <taxon>Enterobacterales</taxon>
        <taxon>Enterobacteriaceae</taxon>
        <taxon>Klebsiella/Raoultella group</taxon>
        <taxon>Klebsiella</taxon>
        <taxon>Klebsiella pneumoniae complex</taxon>
    </lineage>
</organism>
<dbReference type="RefSeq" id="WP_117262784.1">
    <property type="nucleotide sequence ID" value="NZ_JBCFOL010000027.1"/>
</dbReference>
<dbReference type="AlphaFoldDB" id="A0A486TU73"/>
<reference evidence="2" key="1">
    <citation type="submission" date="2019-03" db="EMBL/GenBank/DDBJ databases">
        <authorList>
            <consortium name="Pathogen Informatics"/>
        </authorList>
    </citation>
    <scope>NUCLEOTIDE SEQUENCE</scope>
    <source>
        <strain evidence="2">5012STDY7626362</strain>
    </source>
</reference>
<dbReference type="InterPro" id="IPR015032">
    <property type="entry name" value="ThsB__TIR-like_domain"/>
</dbReference>
<dbReference type="InterPro" id="IPR036490">
    <property type="entry name" value="ThsB_TIR-like_sf"/>
</dbReference>
<feature type="domain" description="Thoeris protein ThsB TIR-like" evidence="1">
    <location>
        <begin position="12"/>
        <end position="105"/>
    </location>
</feature>
<evidence type="ECO:0000259" key="1">
    <source>
        <dbReference type="Pfam" id="PF08937"/>
    </source>
</evidence>
<name>A0A486TU73_KLEPN</name>